<dbReference type="PANTHER" id="PTHR48479">
    <property type="entry name" value="NAD(P)H-QUINONE OXIDOREDUCTASE SUBUNIT 6, CHLOROPLASTIC"/>
    <property type="match status" value="1"/>
</dbReference>
<feature type="transmembrane region" description="Helical" evidence="20">
    <location>
        <begin position="62"/>
        <end position="84"/>
    </location>
</feature>
<dbReference type="EMBL" id="MT354756">
    <property type="protein sequence ID" value="QKG04846.1"/>
    <property type="molecule type" value="Genomic_DNA"/>
</dbReference>
<evidence type="ECO:0000256" key="15">
    <source>
        <dbReference type="ARBA" id="ARBA00023027"/>
    </source>
</evidence>
<keyword evidence="10 20" id="KW-0874">Quinone</keyword>
<protein>
    <recommendedName>
        <fullName evidence="5 20">NAD(P)H-quinone oxidoreductase subunit 6, chloroplastic</fullName>
        <ecNumber evidence="20">7.1.1.-</ecNumber>
    </recommendedName>
</protein>
<keyword evidence="6" id="KW-0813">Transport</keyword>
<organism evidence="21">
    <name type="scientific">Drepanocladus aduncus</name>
    <dbReference type="NCBI Taxonomy" id="90272"/>
    <lineage>
        <taxon>Eukaryota</taxon>
        <taxon>Viridiplantae</taxon>
        <taxon>Streptophyta</taxon>
        <taxon>Embryophyta</taxon>
        <taxon>Bryophyta</taxon>
        <taxon>Bryophytina</taxon>
        <taxon>Bryopsida</taxon>
        <taxon>Bryidae</taxon>
        <taxon>Hypnanae</taxon>
        <taxon>Hypnales</taxon>
        <taxon>Amblystegiaceae</taxon>
        <taxon>Drepanocladus</taxon>
    </lineage>
</organism>
<dbReference type="FunFam" id="1.20.120.1200:FF:000002">
    <property type="entry name" value="NAD(P)H-quinone oxidoreductase subunit 6, chloroplastic"/>
    <property type="match status" value="1"/>
</dbReference>
<keyword evidence="12 20" id="KW-0618">Plastoquinone</keyword>
<evidence type="ECO:0000256" key="4">
    <source>
        <dbReference type="ARBA" id="ARBA00011199"/>
    </source>
</evidence>
<evidence type="ECO:0000256" key="6">
    <source>
        <dbReference type="ARBA" id="ARBA00022448"/>
    </source>
</evidence>
<dbReference type="InterPro" id="IPR050290">
    <property type="entry name" value="NAD(P)H-Q_Oxidoreduct_6"/>
</dbReference>
<evidence type="ECO:0000256" key="2">
    <source>
        <dbReference type="ARBA" id="ARBA00004454"/>
    </source>
</evidence>
<accession>A0A6M8NUZ5</accession>
<feature type="transmembrane region" description="Helical" evidence="20">
    <location>
        <begin position="39"/>
        <end position="56"/>
    </location>
</feature>
<comment type="catalytic activity">
    <reaction evidence="19 20">
        <text>a plastoquinone + NADH + (n+1) H(+)(in) = a plastoquinol + NAD(+) + n H(+)(out)</text>
        <dbReference type="Rhea" id="RHEA:42608"/>
        <dbReference type="Rhea" id="RHEA-COMP:9561"/>
        <dbReference type="Rhea" id="RHEA-COMP:9562"/>
        <dbReference type="ChEBI" id="CHEBI:15378"/>
        <dbReference type="ChEBI" id="CHEBI:17757"/>
        <dbReference type="ChEBI" id="CHEBI:57540"/>
        <dbReference type="ChEBI" id="CHEBI:57945"/>
        <dbReference type="ChEBI" id="CHEBI:62192"/>
    </reaction>
</comment>
<evidence type="ECO:0000256" key="13">
    <source>
        <dbReference type="ARBA" id="ARBA00022967"/>
    </source>
</evidence>
<feature type="transmembrane region" description="Helical" evidence="20">
    <location>
        <begin position="155"/>
        <end position="177"/>
    </location>
</feature>
<keyword evidence="13" id="KW-1278">Translocase</keyword>
<keyword evidence="8 20" id="KW-0934">Plastid</keyword>
<comment type="function">
    <text evidence="1 20">NDH shuttles electrons from NAD(P)H:plastoquinone, via FMN and iron-sulfur (Fe-S) centers, to quinones in the photosynthetic chain and possibly in a chloroplast respiratory chain. The immediate electron acceptor for the enzyme in this species is believed to be plastoquinone. Couples the redox reaction to proton translocation, and thus conserves the redox energy in a proton gradient.</text>
</comment>
<dbReference type="GO" id="GO:0048038">
    <property type="term" value="F:quinone binding"/>
    <property type="evidence" value="ECO:0007669"/>
    <property type="project" value="UniProtKB-KW"/>
</dbReference>
<gene>
    <name evidence="21" type="primary">ndhG</name>
</gene>
<dbReference type="NCBIfam" id="NF005163">
    <property type="entry name" value="PRK06638.1-3"/>
    <property type="match status" value="1"/>
</dbReference>
<dbReference type="Pfam" id="PF00499">
    <property type="entry name" value="Oxidored_q3"/>
    <property type="match status" value="1"/>
</dbReference>
<feature type="transmembrane region" description="Helical" evidence="20">
    <location>
        <begin position="104"/>
        <end position="124"/>
    </location>
</feature>
<evidence type="ECO:0000256" key="19">
    <source>
        <dbReference type="ARBA" id="ARBA00048026"/>
    </source>
</evidence>
<keyword evidence="14 20" id="KW-1133">Transmembrane helix</keyword>
<evidence type="ECO:0000256" key="8">
    <source>
        <dbReference type="ARBA" id="ARBA00022640"/>
    </source>
</evidence>
<evidence type="ECO:0000256" key="17">
    <source>
        <dbReference type="ARBA" id="ARBA00023136"/>
    </source>
</evidence>
<evidence type="ECO:0000256" key="14">
    <source>
        <dbReference type="ARBA" id="ARBA00022989"/>
    </source>
</evidence>
<dbReference type="GO" id="GO:0008137">
    <property type="term" value="F:NADH dehydrogenase (ubiquinone) activity"/>
    <property type="evidence" value="ECO:0007669"/>
    <property type="project" value="UniProtKB-UniRule"/>
</dbReference>
<comment type="catalytic activity">
    <reaction evidence="18 20">
        <text>a plastoquinone + NADPH + (n+1) H(+)(in) = a plastoquinol + NADP(+) + n H(+)(out)</text>
        <dbReference type="Rhea" id="RHEA:42612"/>
        <dbReference type="Rhea" id="RHEA-COMP:9561"/>
        <dbReference type="Rhea" id="RHEA-COMP:9562"/>
        <dbReference type="ChEBI" id="CHEBI:15378"/>
        <dbReference type="ChEBI" id="CHEBI:17757"/>
        <dbReference type="ChEBI" id="CHEBI:57783"/>
        <dbReference type="ChEBI" id="CHEBI:58349"/>
        <dbReference type="ChEBI" id="CHEBI:62192"/>
    </reaction>
</comment>
<dbReference type="RefSeq" id="YP_009867641.1">
    <property type="nucleotide sequence ID" value="NC_049074.1"/>
</dbReference>
<dbReference type="InterPro" id="IPR001457">
    <property type="entry name" value="NADH_UbQ/plastoQ_OxRdtase_su6"/>
</dbReference>
<geneLocation type="chloroplast" evidence="21"/>
<evidence type="ECO:0000256" key="9">
    <source>
        <dbReference type="ARBA" id="ARBA00022692"/>
    </source>
</evidence>
<evidence type="ECO:0000256" key="5">
    <source>
        <dbReference type="ARBA" id="ARBA00018131"/>
    </source>
</evidence>
<evidence type="ECO:0000256" key="16">
    <source>
        <dbReference type="ARBA" id="ARBA00023078"/>
    </source>
</evidence>
<comment type="similarity">
    <text evidence="3 20">Belongs to the complex I subunit 6 family.</text>
</comment>
<evidence type="ECO:0000256" key="12">
    <source>
        <dbReference type="ARBA" id="ARBA00022957"/>
    </source>
</evidence>
<dbReference type="GeneID" id="55758640"/>
<keyword evidence="9 20" id="KW-0812">Transmembrane</keyword>
<reference evidence="21" key="1">
    <citation type="submission" date="2020-04" db="EMBL/GenBank/DDBJ databases">
        <title>Comparing eight complete plastid genomes from three families of Amblystegiaceae, Calliergonaceaea and Hypnaceae mosses.</title>
        <authorList>
            <person name="Sheng W."/>
        </authorList>
    </citation>
    <scope>NUCLEOTIDE SEQUENCE</scope>
</reference>
<evidence type="ECO:0000256" key="7">
    <source>
        <dbReference type="ARBA" id="ARBA00022528"/>
    </source>
</evidence>
<evidence type="ECO:0000256" key="18">
    <source>
        <dbReference type="ARBA" id="ARBA00047726"/>
    </source>
</evidence>
<evidence type="ECO:0000256" key="10">
    <source>
        <dbReference type="ARBA" id="ARBA00022719"/>
    </source>
</evidence>
<evidence type="ECO:0000256" key="3">
    <source>
        <dbReference type="ARBA" id="ARBA00005698"/>
    </source>
</evidence>
<keyword evidence="15 20" id="KW-0520">NAD</keyword>
<evidence type="ECO:0000256" key="20">
    <source>
        <dbReference type="RuleBase" id="RU004431"/>
    </source>
</evidence>
<dbReference type="GO" id="GO:0009535">
    <property type="term" value="C:chloroplast thylakoid membrane"/>
    <property type="evidence" value="ECO:0007669"/>
    <property type="project" value="UniProtKB-SubCell"/>
</dbReference>
<keyword evidence="16 20" id="KW-0793">Thylakoid</keyword>
<dbReference type="PANTHER" id="PTHR48479:SF1">
    <property type="entry name" value="NAD(P)H-QUINONE OXIDOREDUCTASE SUBUNIT 6, CHLOROPLASTIC"/>
    <property type="match status" value="1"/>
</dbReference>
<sequence length="200" mass="22707">MNIIELSEPLHKTIFFLLEIGIIFGSLGVVLLNNIVYSAFFLGLVFFCISLLYFALNADFVAAAQILIYVGAVNVSIVFAVMLINKPHSLKIWPSWTIGDKFTFLICLILFSLLVTIISNTPWFNITLITESKTLLEIDFTKNVQRIGYLLLTQFLLPFELLSILLLVALIGAIVIARRENLIRTKEKKKLQIEKNPRVF</sequence>
<comment type="subunit">
    <text evidence="4 20">NDH is composed of at least 16 different subunits, 5 of which are encoded in the nucleus.</text>
</comment>
<name>A0A6M8NUZ5_9BRYO</name>
<comment type="subcellular location">
    <subcellularLocation>
        <location evidence="2">Plastid</location>
        <location evidence="2">Chloroplast thylakoid membrane</location>
        <topology evidence="2">Multi-pass membrane protein</topology>
    </subcellularLocation>
</comment>
<keyword evidence="11 20" id="KW-0521">NADP</keyword>
<keyword evidence="17 20" id="KW-0472">Membrane</keyword>
<evidence type="ECO:0000256" key="1">
    <source>
        <dbReference type="ARBA" id="ARBA00004059"/>
    </source>
</evidence>
<keyword evidence="7 20" id="KW-0150">Chloroplast</keyword>
<evidence type="ECO:0000313" key="21">
    <source>
        <dbReference type="EMBL" id="QKG04846.1"/>
    </source>
</evidence>
<dbReference type="EC" id="7.1.1.-" evidence="20"/>
<dbReference type="Gene3D" id="1.20.120.1200">
    <property type="entry name" value="NADH-ubiquinone/plastoquinone oxidoreductase chain 6, subunit NuoJ"/>
    <property type="match status" value="1"/>
</dbReference>
<proteinExistence type="inferred from homology"/>
<dbReference type="AlphaFoldDB" id="A0A6M8NUZ5"/>
<dbReference type="InterPro" id="IPR042106">
    <property type="entry name" value="Nuo/plastoQ_OxRdtase_6_NuoJ"/>
</dbReference>
<evidence type="ECO:0000256" key="11">
    <source>
        <dbReference type="ARBA" id="ARBA00022857"/>
    </source>
</evidence>
<feature type="transmembrane region" description="Helical" evidence="20">
    <location>
        <begin position="14"/>
        <end position="32"/>
    </location>
</feature>